<feature type="region of interest" description="Disordered" evidence="1">
    <location>
        <begin position="98"/>
        <end position="118"/>
    </location>
</feature>
<sequence>MIHSIFLNDCQLIFRTTILTTKPDVDILIAYSKLGLDAPTFAAIKGAHIPPSLLREWAIPHPVPLLGPGNVSGNMHCLLLDSKHDVLKKDAHTPKNELKSALVADSEKEKEYSSDHRCDRHRYSTTCLTDKSR</sequence>
<organism evidence="2 3">
    <name type="scientific">Monilinia fructicola</name>
    <name type="common">Brown rot fungus</name>
    <name type="synonym">Ciboria fructicola</name>
    <dbReference type="NCBI Taxonomy" id="38448"/>
    <lineage>
        <taxon>Eukaryota</taxon>
        <taxon>Fungi</taxon>
        <taxon>Dikarya</taxon>
        <taxon>Ascomycota</taxon>
        <taxon>Pezizomycotina</taxon>
        <taxon>Leotiomycetes</taxon>
        <taxon>Helotiales</taxon>
        <taxon>Sclerotiniaceae</taxon>
        <taxon>Monilinia</taxon>
    </lineage>
</organism>
<dbReference type="Proteomes" id="UP000322873">
    <property type="component" value="Unassembled WGS sequence"/>
</dbReference>
<gene>
    <name evidence="2" type="ORF">EYC84_010729</name>
</gene>
<accession>A0A5M9J8V4</accession>
<evidence type="ECO:0000256" key="1">
    <source>
        <dbReference type="SAM" id="MobiDB-lite"/>
    </source>
</evidence>
<evidence type="ECO:0000313" key="3">
    <source>
        <dbReference type="Proteomes" id="UP000322873"/>
    </source>
</evidence>
<protein>
    <submittedName>
        <fullName evidence="2">Uncharacterized protein</fullName>
    </submittedName>
</protein>
<keyword evidence="3" id="KW-1185">Reference proteome</keyword>
<name>A0A5M9J8V4_MONFR</name>
<reference evidence="2 3" key="1">
    <citation type="submission" date="2019-06" db="EMBL/GenBank/DDBJ databases">
        <title>Genome Sequence of the Brown Rot Fungal Pathogen Monilinia fructicola.</title>
        <authorList>
            <person name="De Miccolis Angelini R.M."/>
            <person name="Landi L."/>
            <person name="Abate D."/>
            <person name="Pollastro S."/>
            <person name="Romanazzi G."/>
            <person name="Faretra F."/>
        </authorList>
    </citation>
    <scope>NUCLEOTIDE SEQUENCE [LARGE SCALE GENOMIC DNA]</scope>
    <source>
        <strain evidence="2 3">Mfrc123</strain>
    </source>
</reference>
<proteinExistence type="predicted"/>
<feature type="compositionally biased region" description="Basic and acidic residues" evidence="1">
    <location>
        <begin position="105"/>
        <end position="118"/>
    </location>
</feature>
<evidence type="ECO:0000313" key="2">
    <source>
        <dbReference type="EMBL" id="KAA8564960.1"/>
    </source>
</evidence>
<dbReference type="EMBL" id="VICG01000014">
    <property type="protein sequence ID" value="KAA8564960.1"/>
    <property type="molecule type" value="Genomic_DNA"/>
</dbReference>
<comment type="caution">
    <text evidence="2">The sequence shown here is derived from an EMBL/GenBank/DDBJ whole genome shotgun (WGS) entry which is preliminary data.</text>
</comment>
<dbReference type="AlphaFoldDB" id="A0A5M9J8V4"/>